<feature type="transmembrane region" description="Helical" evidence="2">
    <location>
        <begin position="364"/>
        <end position="383"/>
    </location>
</feature>
<evidence type="ECO:0000259" key="3">
    <source>
        <dbReference type="Pfam" id="PF04235"/>
    </source>
</evidence>
<evidence type="ECO:0000259" key="4">
    <source>
        <dbReference type="Pfam" id="PF07786"/>
    </source>
</evidence>
<dbReference type="RefSeq" id="WP_031061720.1">
    <property type="nucleotide sequence ID" value="NZ_JBHSPX010000007.1"/>
</dbReference>
<organism evidence="5 6">
    <name type="scientific">Streptomyces ochraceiscleroticus</name>
    <dbReference type="NCBI Taxonomy" id="47761"/>
    <lineage>
        <taxon>Bacteria</taxon>
        <taxon>Bacillati</taxon>
        <taxon>Actinomycetota</taxon>
        <taxon>Actinomycetes</taxon>
        <taxon>Kitasatosporales</taxon>
        <taxon>Streptomycetaceae</taxon>
        <taxon>Streptomyces</taxon>
    </lineage>
</organism>
<feature type="transmembrane region" description="Helical" evidence="2">
    <location>
        <begin position="335"/>
        <end position="358"/>
    </location>
</feature>
<name>A0ABW1MPV7_9ACTN</name>
<comment type="caution">
    <text evidence="5">The sequence shown here is derived from an EMBL/GenBank/DDBJ whole genome shotgun (WGS) entry which is preliminary data.</text>
</comment>
<feature type="transmembrane region" description="Helical" evidence="2">
    <location>
        <begin position="199"/>
        <end position="220"/>
    </location>
</feature>
<evidence type="ECO:0000313" key="6">
    <source>
        <dbReference type="Proteomes" id="UP001596139"/>
    </source>
</evidence>
<sequence>MPHNFSLAGGATTAPIRPSRPSAAPATGRLIGVDLARGLAVLGMYAAHLGPDPSVGGWLGFLMETAYGRASALFALLAGFSLILLTGRPYPRTGRAGRQAMGRVVIRAAVLFAMGIALILLNTEIDVILACYALLFLLALPLHRLRAASLAAIAAASTLVLPQLLYVVNLSIDNGSWADAVIARDPLAGITDSDGVLDILFTGAYPVLTWLPFVIAGMAVARLDLANAAIRVRLALTGCALAVLGYGGSWLALHLVPNAYAAIAAGTDGPSPSSAWWSEQVGEPTDTFREWLLVAAPHSQTTPSILGNAGVALAVLAGCLIAVDRLPRLPRLATPVTAIGMMSLTSYVLHVVAIWALWGEGLPGSLPALIGISVAVMLLAVGWTRLFRRGPLEYVVYTAVKPARLIK</sequence>
<dbReference type="EMBL" id="JBHSPX010000007">
    <property type="protein sequence ID" value="MFC6065426.1"/>
    <property type="molecule type" value="Genomic_DNA"/>
</dbReference>
<dbReference type="InterPro" id="IPR012429">
    <property type="entry name" value="HGSNAT_cat"/>
</dbReference>
<keyword evidence="2" id="KW-0472">Membrane</keyword>
<evidence type="ECO:0000256" key="2">
    <source>
        <dbReference type="SAM" id="Phobius"/>
    </source>
</evidence>
<feature type="transmembrane region" description="Helical" evidence="2">
    <location>
        <begin position="150"/>
        <end position="168"/>
    </location>
</feature>
<keyword evidence="6" id="KW-1185">Reference proteome</keyword>
<feature type="compositionally biased region" description="Low complexity" evidence="1">
    <location>
        <begin position="14"/>
        <end position="23"/>
    </location>
</feature>
<protein>
    <submittedName>
        <fullName evidence="5">DUF418 domain-containing protein</fullName>
    </submittedName>
</protein>
<reference evidence="6" key="1">
    <citation type="journal article" date="2019" name="Int. J. Syst. Evol. Microbiol.">
        <title>The Global Catalogue of Microorganisms (GCM) 10K type strain sequencing project: providing services to taxonomists for standard genome sequencing and annotation.</title>
        <authorList>
            <consortium name="The Broad Institute Genomics Platform"/>
            <consortium name="The Broad Institute Genome Sequencing Center for Infectious Disease"/>
            <person name="Wu L."/>
            <person name="Ma J."/>
        </authorList>
    </citation>
    <scope>NUCLEOTIDE SEQUENCE [LARGE SCALE GENOMIC DNA]</scope>
    <source>
        <strain evidence="6">CGMCC 1.15180</strain>
    </source>
</reference>
<feature type="transmembrane region" description="Helical" evidence="2">
    <location>
        <begin position="104"/>
        <end position="121"/>
    </location>
</feature>
<keyword evidence="2" id="KW-1133">Transmembrane helix</keyword>
<feature type="transmembrane region" description="Helical" evidence="2">
    <location>
        <begin position="66"/>
        <end position="84"/>
    </location>
</feature>
<feature type="transmembrane region" description="Helical" evidence="2">
    <location>
        <begin position="232"/>
        <end position="253"/>
    </location>
</feature>
<feature type="region of interest" description="Disordered" evidence="1">
    <location>
        <begin position="1"/>
        <end position="23"/>
    </location>
</feature>
<feature type="transmembrane region" description="Helical" evidence="2">
    <location>
        <begin position="127"/>
        <end position="143"/>
    </location>
</feature>
<dbReference type="InterPro" id="IPR007349">
    <property type="entry name" value="DUF418"/>
</dbReference>
<dbReference type="Pfam" id="PF07786">
    <property type="entry name" value="HGSNAT_cat"/>
    <property type="match status" value="1"/>
</dbReference>
<feature type="domain" description="DUF418" evidence="3">
    <location>
        <begin position="295"/>
        <end position="396"/>
    </location>
</feature>
<dbReference type="PANTHER" id="PTHR30590:SF2">
    <property type="entry name" value="INNER MEMBRANE PROTEIN"/>
    <property type="match status" value="1"/>
</dbReference>
<dbReference type="PANTHER" id="PTHR30590">
    <property type="entry name" value="INNER MEMBRANE PROTEIN"/>
    <property type="match status" value="1"/>
</dbReference>
<dbReference type="Proteomes" id="UP001596139">
    <property type="component" value="Unassembled WGS sequence"/>
</dbReference>
<dbReference type="InterPro" id="IPR052529">
    <property type="entry name" value="Bact_Transport_Assoc"/>
</dbReference>
<dbReference type="Pfam" id="PF04235">
    <property type="entry name" value="DUF418"/>
    <property type="match status" value="1"/>
</dbReference>
<gene>
    <name evidence="5" type="ORF">ACFP4F_23185</name>
</gene>
<evidence type="ECO:0000256" key="1">
    <source>
        <dbReference type="SAM" id="MobiDB-lite"/>
    </source>
</evidence>
<evidence type="ECO:0000313" key="5">
    <source>
        <dbReference type="EMBL" id="MFC6065426.1"/>
    </source>
</evidence>
<keyword evidence="2" id="KW-0812">Transmembrane</keyword>
<accession>A0ABW1MPV7</accession>
<feature type="transmembrane region" description="Helical" evidence="2">
    <location>
        <begin position="305"/>
        <end position="323"/>
    </location>
</feature>
<feature type="domain" description="Heparan-alpha-glucosaminide N-acetyltransferase catalytic" evidence="4">
    <location>
        <begin position="29"/>
        <end position="228"/>
    </location>
</feature>
<proteinExistence type="predicted"/>